<dbReference type="PANTHER" id="PTHR11662:SF79">
    <property type="entry name" value="NA[+]-DEPENDENT INORGANIC PHOSPHATE COTRANSPORTER, ISOFORM A"/>
    <property type="match status" value="1"/>
</dbReference>
<gene>
    <name evidence="8" type="ORF">DIABBA_LOCUS13773</name>
</gene>
<keyword evidence="3 7" id="KW-0812">Transmembrane</keyword>
<keyword evidence="5 7" id="KW-1133">Transmembrane helix</keyword>
<evidence type="ECO:0000256" key="2">
    <source>
        <dbReference type="ARBA" id="ARBA00022448"/>
    </source>
</evidence>
<dbReference type="Gene3D" id="1.20.1250.20">
    <property type="entry name" value="MFS general substrate transporter like domains"/>
    <property type="match status" value="1"/>
</dbReference>
<evidence type="ECO:0000256" key="1">
    <source>
        <dbReference type="ARBA" id="ARBA00004141"/>
    </source>
</evidence>
<dbReference type="Pfam" id="PF07690">
    <property type="entry name" value="MFS_1"/>
    <property type="match status" value="1"/>
</dbReference>
<dbReference type="FunFam" id="1.20.1250.20:FF:000003">
    <property type="entry name" value="Solute carrier family 17 member 3"/>
    <property type="match status" value="1"/>
</dbReference>
<keyword evidence="6 7" id="KW-0472">Membrane</keyword>
<dbReference type="EMBL" id="OU898284">
    <property type="protein sequence ID" value="CAG9841188.1"/>
    <property type="molecule type" value="Genomic_DNA"/>
</dbReference>
<evidence type="ECO:0000256" key="6">
    <source>
        <dbReference type="ARBA" id="ARBA00023136"/>
    </source>
</evidence>
<evidence type="ECO:0000256" key="3">
    <source>
        <dbReference type="ARBA" id="ARBA00022692"/>
    </source>
</evidence>
<dbReference type="GO" id="GO:0015293">
    <property type="term" value="F:symporter activity"/>
    <property type="evidence" value="ECO:0007669"/>
    <property type="project" value="UniProtKB-KW"/>
</dbReference>
<dbReference type="OrthoDB" id="6725889at2759"/>
<evidence type="ECO:0000256" key="7">
    <source>
        <dbReference type="SAM" id="Phobius"/>
    </source>
</evidence>
<keyword evidence="4" id="KW-0769">Symport</keyword>
<name>A0A9N9TDB7_DIABA</name>
<dbReference type="InterPro" id="IPR011701">
    <property type="entry name" value="MFS"/>
</dbReference>
<protein>
    <submittedName>
        <fullName evidence="8">Uncharacterized protein</fullName>
    </submittedName>
</protein>
<accession>A0A9N9TDB7</accession>
<keyword evidence="9" id="KW-1185">Reference proteome</keyword>
<feature type="transmembrane region" description="Helical" evidence="7">
    <location>
        <begin position="36"/>
        <end position="56"/>
    </location>
</feature>
<evidence type="ECO:0000256" key="5">
    <source>
        <dbReference type="ARBA" id="ARBA00022989"/>
    </source>
</evidence>
<dbReference type="PANTHER" id="PTHR11662">
    <property type="entry name" value="SOLUTE CARRIER FAMILY 17"/>
    <property type="match status" value="1"/>
</dbReference>
<feature type="transmembrane region" description="Helical" evidence="7">
    <location>
        <begin position="100"/>
        <end position="125"/>
    </location>
</feature>
<organism evidence="8 9">
    <name type="scientific">Diabrotica balteata</name>
    <name type="common">Banded cucumber beetle</name>
    <dbReference type="NCBI Taxonomy" id="107213"/>
    <lineage>
        <taxon>Eukaryota</taxon>
        <taxon>Metazoa</taxon>
        <taxon>Ecdysozoa</taxon>
        <taxon>Arthropoda</taxon>
        <taxon>Hexapoda</taxon>
        <taxon>Insecta</taxon>
        <taxon>Pterygota</taxon>
        <taxon>Neoptera</taxon>
        <taxon>Endopterygota</taxon>
        <taxon>Coleoptera</taxon>
        <taxon>Polyphaga</taxon>
        <taxon>Cucujiformia</taxon>
        <taxon>Chrysomeloidea</taxon>
        <taxon>Chrysomelidae</taxon>
        <taxon>Galerucinae</taxon>
        <taxon>Diabroticina</taxon>
        <taxon>Diabroticites</taxon>
        <taxon>Diabrotica</taxon>
    </lineage>
</organism>
<dbReference type="GO" id="GO:0006820">
    <property type="term" value="P:monoatomic anion transport"/>
    <property type="evidence" value="ECO:0007669"/>
    <property type="project" value="TreeGrafter"/>
</dbReference>
<dbReference type="SUPFAM" id="SSF103473">
    <property type="entry name" value="MFS general substrate transporter"/>
    <property type="match status" value="1"/>
</dbReference>
<dbReference type="AlphaFoldDB" id="A0A9N9TDB7"/>
<dbReference type="InterPro" id="IPR050382">
    <property type="entry name" value="MFS_Na/Anion_cotransporter"/>
</dbReference>
<keyword evidence="2" id="KW-0813">Transport</keyword>
<dbReference type="Proteomes" id="UP001153709">
    <property type="component" value="Chromosome 9"/>
</dbReference>
<evidence type="ECO:0000313" key="9">
    <source>
        <dbReference type="Proteomes" id="UP001153709"/>
    </source>
</evidence>
<dbReference type="InterPro" id="IPR036259">
    <property type="entry name" value="MFS_trans_sf"/>
</dbReference>
<dbReference type="GO" id="GO:0016020">
    <property type="term" value="C:membrane"/>
    <property type="evidence" value="ECO:0007669"/>
    <property type="project" value="UniProtKB-SubCell"/>
</dbReference>
<sequence length="350" mass="38974">MTNGEASEIKNKGSSFGIAITYPLCGLIIERWGWEAAFYICGVIGTIWSLSWWLLVHDSPSEHPRITPEEKKYIITSIGKNLSDKKPPIPWKAICTDLSVWAGLIVYIGTGWSLYTLMVNLPTYFKFIHGLDIRSTGFISGMPHLIRIIFSYSVSTFGDFLLRKEKISRTNIRKLATFCSNGLEGLCVLSLAYVGCNKTAAIVMSTLAVSGHGAITTGVLAGQVDRSPNYSAKTTLNSGTFDIRQKICKNKCMSKLTMDEKGAVLRTLDKKDSTDEQDVYLQGLIECRQVTRKPPKREAGESPENSRIYITYEILCKGNNKFSKYEMKVALTTKELIALLEEDSDCENAT</sequence>
<evidence type="ECO:0000256" key="4">
    <source>
        <dbReference type="ARBA" id="ARBA00022847"/>
    </source>
</evidence>
<reference evidence="8" key="1">
    <citation type="submission" date="2022-01" db="EMBL/GenBank/DDBJ databases">
        <authorList>
            <person name="King R."/>
        </authorList>
    </citation>
    <scope>NUCLEOTIDE SEQUENCE</scope>
</reference>
<comment type="subcellular location">
    <subcellularLocation>
        <location evidence="1">Membrane</location>
        <topology evidence="1">Multi-pass membrane protein</topology>
    </subcellularLocation>
</comment>
<evidence type="ECO:0000313" key="8">
    <source>
        <dbReference type="EMBL" id="CAG9841188.1"/>
    </source>
</evidence>
<proteinExistence type="predicted"/>